<dbReference type="Pfam" id="PF00557">
    <property type="entry name" value="Peptidase_M24"/>
    <property type="match status" value="1"/>
</dbReference>
<evidence type="ECO:0000259" key="1">
    <source>
        <dbReference type="Pfam" id="PF00557"/>
    </source>
</evidence>
<evidence type="ECO:0000313" key="3">
    <source>
        <dbReference type="EMBL" id="SDF50302.1"/>
    </source>
</evidence>
<keyword evidence="4" id="KW-1185">Reference proteome</keyword>
<reference evidence="3 4" key="1">
    <citation type="submission" date="2016-10" db="EMBL/GenBank/DDBJ databases">
        <authorList>
            <person name="de Groot N.N."/>
        </authorList>
    </citation>
    <scope>NUCLEOTIDE SEQUENCE [LARGE SCALE GENOMIC DNA]</scope>
    <source>
        <strain evidence="3 4">DSM 25584</strain>
    </source>
</reference>
<dbReference type="SUPFAM" id="SSF53092">
    <property type="entry name" value="Creatinase/prolidase N-terminal domain"/>
    <property type="match status" value="1"/>
</dbReference>
<name>A0A1G7LL88_9PROT</name>
<dbReference type="InterPro" id="IPR036005">
    <property type="entry name" value="Creatinase/aminopeptidase-like"/>
</dbReference>
<proteinExistence type="predicted"/>
<accession>A0A1G7LL88</accession>
<evidence type="ECO:0000259" key="2">
    <source>
        <dbReference type="Pfam" id="PF01321"/>
    </source>
</evidence>
<dbReference type="SUPFAM" id="SSF55920">
    <property type="entry name" value="Creatinase/aminopeptidase"/>
    <property type="match status" value="1"/>
</dbReference>
<dbReference type="InterPro" id="IPR000587">
    <property type="entry name" value="Creatinase_N"/>
</dbReference>
<organism evidence="3 4">
    <name type="scientific">Limimonas halophila</name>
    <dbReference type="NCBI Taxonomy" id="1082479"/>
    <lineage>
        <taxon>Bacteria</taxon>
        <taxon>Pseudomonadati</taxon>
        <taxon>Pseudomonadota</taxon>
        <taxon>Alphaproteobacteria</taxon>
        <taxon>Rhodospirillales</taxon>
        <taxon>Rhodovibrionaceae</taxon>
        <taxon>Limimonas</taxon>
    </lineage>
</organism>
<dbReference type="Gene3D" id="3.40.350.10">
    <property type="entry name" value="Creatinase/prolidase N-terminal domain"/>
    <property type="match status" value="1"/>
</dbReference>
<keyword evidence="3" id="KW-0378">Hydrolase</keyword>
<dbReference type="PANTHER" id="PTHR46112:SF2">
    <property type="entry name" value="XAA-PRO AMINOPEPTIDASE P-RELATED"/>
    <property type="match status" value="1"/>
</dbReference>
<dbReference type="Proteomes" id="UP000199415">
    <property type="component" value="Unassembled WGS sequence"/>
</dbReference>
<dbReference type="InterPro" id="IPR050659">
    <property type="entry name" value="Peptidase_M24B"/>
</dbReference>
<protein>
    <submittedName>
        <fullName evidence="3">Ectoine hydrolase</fullName>
    </submittedName>
</protein>
<dbReference type="PANTHER" id="PTHR46112">
    <property type="entry name" value="AMINOPEPTIDASE"/>
    <property type="match status" value="1"/>
</dbReference>
<evidence type="ECO:0000313" key="4">
    <source>
        <dbReference type="Proteomes" id="UP000199415"/>
    </source>
</evidence>
<gene>
    <name evidence="3" type="ORF">SAMN05216241_101296</name>
</gene>
<feature type="domain" description="Creatinase N-terminal" evidence="2">
    <location>
        <begin position="12"/>
        <end position="157"/>
    </location>
</feature>
<dbReference type="STRING" id="1082479.SAMN05216241_101296"/>
<dbReference type="InterPro" id="IPR000994">
    <property type="entry name" value="Pept_M24"/>
</dbReference>
<dbReference type="OrthoDB" id="9761809at2"/>
<dbReference type="GO" id="GO:0016787">
    <property type="term" value="F:hydrolase activity"/>
    <property type="evidence" value="ECO:0007669"/>
    <property type="project" value="UniProtKB-KW"/>
</dbReference>
<dbReference type="InterPro" id="IPR029149">
    <property type="entry name" value="Creatin/AminoP/Spt16_N"/>
</dbReference>
<feature type="domain" description="Peptidase M24" evidence="1">
    <location>
        <begin position="165"/>
        <end position="373"/>
    </location>
</feature>
<dbReference type="RefSeq" id="WP_090018329.1">
    <property type="nucleotide sequence ID" value="NZ_FNCE01000001.1"/>
</dbReference>
<dbReference type="Pfam" id="PF01321">
    <property type="entry name" value="Creatinase_N"/>
    <property type="match status" value="1"/>
</dbReference>
<sequence>MSIFEKADFDARVQAAKDRMLARGMDVLIATDPSNMHYLTGYDGWSFYVPQMVVVAQELAEPLWIGRGIDENGARATTFLPDDNIVAYSDRYVQASDCHPMDVAADALRARKLDGGVIAVEMDGYYFSPRGYHALQEGMPNARFADATGLVNWIRAVKSDKELAVMRQAARILEHVMDTAFRAIEPGVRQCDAAAEIMRAQVQGTSDHGGDYPAIVPMIPSGPGTSTPHLTWSDAPFNANELTVMELAGCRLRYHTPMSRTLYLGEPPQVMAETAAIVDEGTQAALEVAKPGNTCADVEAAWRTTIARHGLEKESRVGYPIGLSYPPDWGERTMSLRPSDTTVLEPGMCFHFMPGIWQDDWGIEISEPFRVTEQGAVKFADVPRGLRKAV</sequence>
<dbReference type="CDD" id="cd01066">
    <property type="entry name" value="APP_MetAP"/>
    <property type="match status" value="1"/>
</dbReference>
<dbReference type="EMBL" id="FNCE01000001">
    <property type="protein sequence ID" value="SDF50302.1"/>
    <property type="molecule type" value="Genomic_DNA"/>
</dbReference>
<dbReference type="Gene3D" id="3.90.230.10">
    <property type="entry name" value="Creatinase/methionine aminopeptidase superfamily"/>
    <property type="match status" value="1"/>
</dbReference>
<dbReference type="AlphaFoldDB" id="A0A1G7LL88"/>